<accession>A0A8K0X3I0</accession>
<dbReference type="Pfam" id="PF13193">
    <property type="entry name" value="AMP-binding_C"/>
    <property type="match status" value="1"/>
</dbReference>
<evidence type="ECO:0000259" key="4">
    <source>
        <dbReference type="Pfam" id="PF13193"/>
    </source>
</evidence>
<dbReference type="Gene3D" id="3.30.300.30">
    <property type="match status" value="1"/>
</dbReference>
<dbReference type="PANTHER" id="PTHR24096:SF149">
    <property type="entry name" value="AMP-BINDING DOMAIN-CONTAINING PROTEIN-RELATED"/>
    <property type="match status" value="1"/>
</dbReference>
<dbReference type="Proteomes" id="UP000813385">
    <property type="component" value="Unassembled WGS sequence"/>
</dbReference>
<dbReference type="AlphaFoldDB" id="A0A8K0X3I0"/>
<sequence>MAPLSMPSGNLLTVFFAENDVPEDQPIWINAKAHEQKIDKATARNLVCRLAGGYRSAGLVRGARQDPDVVVLLSENQPLHFPNILAIIAAGGTVATCPWQASVEELLYRVAILRPTAVLCSRQSLETAQQAQRTVKHPFKIVLQDSATMQVWTPSDNKSLISDHAHSWNREWNEDIANRTSVIVFSSGTTGYPKGVTISQRNIIAMVYQIRSLWSDMLRAQSRWPRLAGTLDSSHVAGMLINCFLSLGMGLTNYLVPGSDINLLISTLERQDVNFLFAVPPILQRLVVHDRWAGLTLPSLQHVVVGAARCTPELQQAVTRKMAGEGFCQQGWGMTELTFLATMPVPGNLGPWESVGKLLDGNKIKVCADDGSEVQVGEQGEIYISGPATTNGYYGQTDEQKRAAFVDEWLRSGDVGFVDADGYVFITGRNKDLIKYNGAQVSPKEIEDVVKTHRSVSDAAVVGLELDNGNELPTAFVVLKERTAQDRSRNLDDIATYTARHVSPYKRLRGGVYAVEEIPRNAMGKVLYKDLRTMAQEVSGKAVRAKM</sequence>
<evidence type="ECO:0000256" key="1">
    <source>
        <dbReference type="ARBA" id="ARBA00006432"/>
    </source>
</evidence>
<dbReference type="InterPro" id="IPR042099">
    <property type="entry name" value="ANL_N_sf"/>
</dbReference>
<evidence type="ECO:0000256" key="2">
    <source>
        <dbReference type="ARBA" id="ARBA00022598"/>
    </source>
</evidence>
<protein>
    <submittedName>
        <fullName evidence="5">Uncharacterized protein</fullName>
    </submittedName>
</protein>
<dbReference type="InterPro" id="IPR045851">
    <property type="entry name" value="AMP-bd_C_sf"/>
</dbReference>
<dbReference type="PROSITE" id="PS00455">
    <property type="entry name" value="AMP_BINDING"/>
    <property type="match status" value="1"/>
</dbReference>
<dbReference type="Pfam" id="PF00501">
    <property type="entry name" value="AMP-binding"/>
    <property type="match status" value="1"/>
</dbReference>
<proteinExistence type="inferred from homology"/>
<evidence type="ECO:0000259" key="3">
    <source>
        <dbReference type="Pfam" id="PF00501"/>
    </source>
</evidence>
<dbReference type="OrthoDB" id="1898221at2759"/>
<dbReference type="PANTHER" id="PTHR24096">
    <property type="entry name" value="LONG-CHAIN-FATTY-ACID--COA LIGASE"/>
    <property type="match status" value="1"/>
</dbReference>
<keyword evidence="2" id="KW-0436">Ligase</keyword>
<evidence type="ECO:0000313" key="6">
    <source>
        <dbReference type="Proteomes" id="UP000813385"/>
    </source>
</evidence>
<feature type="domain" description="AMP-dependent synthetase/ligase" evidence="3">
    <location>
        <begin position="43"/>
        <end position="394"/>
    </location>
</feature>
<comment type="similarity">
    <text evidence="1">Belongs to the ATP-dependent AMP-binding enzyme family.</text>
</comment>
<name>A0A8K0X3I0_9PEZI</name>
<dbReference type="InterPro" id="IPR000873">
    <property type="entry name" value="AMP-dep_synth/lig_dom"/>
</dbReference>
<evidence type="ECO:0000313" key="5">
    <source>
        <dbReference type="EMBL" id="KAH7358807.1"/>
    </source>
</evidence>
<reference evidence="5" key="1">
    <citation type="journal article" date="2021" name="Nat. Commun.">
        <title>Genetic determinants of endophytism in the Arabidopsis root mycobiome.</title>
        <authorList>
            <person name="Mesny F."/>
            <person name="Miyauchi S."/>
            <person name="Thiergart T."/>
            <person name="Pickel B."/>
            <person name="Atanasova L."/>
            <person name="Karlsson M."/>
            <person name="Huettel B."/>
            <person name="Barry K.W."/>
            <person name="Haridas S."/>
            <person name="Chen C."/>
            <person name="Bauer D."/>
            <person name="Andreopoulos W."/>
            <person name="Pangilinan J."/>
            <person name="LaButti K."/>
            <person name="Riley R."/>
            <person name="Lipzen A."/>
            <person name="Clum A."/>
            <person name="Drula E."/>
            <person name="Henrissat B."/>
            <person name="Kohler A."/>
            <person name="Grigoriev I.V."/>
            <person name="Martin F.M."/>
            <person name="Hacquard S."/>
        </authorList>
    </citation>
    <scope>NUCLEOTIDE SEQUENCE</scope>
    <source>
        <strain evidence="5">MPI-CAGE-AT-0016</strain>
    </source>
</reference>
<keyword evidence="6" id="KW-1185">Reference proteome</keyword>
<dbReference type="Gene3D" id="3.40.50.12780">
    <property type="entry name" value="N-terminal domain of ligase-like"/>
    <property type="match status" value="1"/>
</dbReference>
<dbReference type="SUPFAM" id="SSF56801">
    <property type="entry name" value="Acetyl-CoA synthetase-like"/>
    <property type="match status" value="1"/>
</dbReference>
<feature type="domain" description="AMP-binding enzyme C-terminal" evidence="4">
    <location>
        <begin position="445"/>
        <end position="525"/>
    </location>
</feature>
<organism evidence="5 6">
    <name type="scientific">Plectosphaerella cucumerina</name>
    <dbReference type="NCBI Taxonomy" id="40658"/>
    <lineage>
        <taxon>Eukaryota</taxon>
        <taxon>Fungi</taxon>
        <taxon>Dikarya</taxon>
        <taxon>Ascomycota</taxon>
        <taxon>Pezizomycotina</taxon>
        <taxon>Sordariomycetes</taxon>
        <taxon>Hypocreomycetidae</taxon>
        <taxon>Glomerellales</taxon>
        <taxon>Plectosphaerellaceae</taxon>
        <taxon>Plectosphaerella</taxon>
    </lineage>
</organism>
<dbReference type="InterPro" id="IPR020845">
    <property type="entry name" value="AMP-binding_CS"/>
</dbReference>
<comment type="caution">
    <text evidence="5">The sequence shown here is derived from an EMBL/GenBank/DDBJ whole genome shotgun (WGS) entry which is preliminary data.</text>
</comment>
<dbReference type="InterPro" id="IPR025110">
    <property type="entry name" value="AMP-bd_C"/>
</dbReference>
<gene>
    <name evidence="5" type="ORF">B0T11DRAFT_355394</name>
</gene>
<dbReference type="GO" id="GO:0016405">
    <property type="term" value="F:CoA-ligase activity"/>
    <property type="evidence" value="ECO:0007669"/>
    <property type="project" value="TreeGrafter"/>
</dbReference>
<dbReference type="EMBL" id="JAGPXD010000004">
    <property type="protein sequence ID" value="KAH7358807.1"/>
    <property type="molecule type" value="Genomic_DNA"/>
</dbReference>